<evidence type="ECO:0000256" key="6">
    <source>
        <dbReference type="ARBA" id="ARBA00022989"/>
    </source>
</evidence>
<dbReference type="GO" id="GO:0044874">
    <property type="term" value="P:lipoprotein localization to outer membrane"/>
    <property type="evidence" value="ECO:0007669"/>
    <property type="project" value="TreeGrafter"/>
</dbReference>
<evidence type="ECO:0000256" key="7">
    <source>
        <dbReference type="ARBA" id="ARBA00023136"/>
    </source>
</evidence>
<feature type="domain" description="ABC3 transporter permease C-terminal" evidence="9">
    <location>
        <begin position="283"/>
        <end position="416"/>
    </location>
</feature>
<keyword evidence="12" id="KW-1185">Reference proteome</keyword>
<reference evidence="11 12" key="1">
    <citation type="submission" date="2006-11" db="EMBL/GenBank/DDBJ databases">
        <authorList>
            <person name="Giovannoni S."/>
            <person name="Vergin K."/>
            <person name="Ferriera S."/>
            <person name="Johnson J."/>
            <person name="Kravitz S."/>
            <person name="Beeson K."/>
            <person name="Sutton G."/>
            <person name="Rogers Y.-H."/>
            <person name="Friedman R."/>
            <person name="Frazier M."/>
            <person name="Venter J.C."/>
        </authorList>
    </citation>
    <scope>NUCLEOTIDE SEQUENCE [LARGE SCALE GENOMIC DNA]</scope>
    <source>
        <strain evidence="11 12">HTCC2181</strain>
    </source>
</reference>
<keyword evidence="4" id="KW-1003">Cell membrane</keyword>
<keyword evidence="3" id="KW-0813">Transport</keyword>
<keyword evidence="11" id="KW-0449">Lipoprotein</keyword>
<gene>
    <name evidence="11" type="ORF">MB2181_05785</name>
</gene>
<dbReference type="EMBL" id="AAUX01000001">
    <property type="protein sequence ID" value="EAV47564.1"/>
    <property type="molecule type" value="Genomic_DNA"/>
</dbReference>
<evidence type="ECO:0000259" key="10">
    <source>
        <dbReference type="Pfam" id="PF12704"/>
    </source>
</evidence>
<dbReference type="Pfam" id="PF02687">
    <property type="entry name" value="FtsX"/>
    <property type="match status" value="1"/>
</dbReference>
<keyword evidence="6 8" id="KW-1133">Transmembrane helix</keyword>
<feature type="transmembrane region" description="Helical" evidence="8">
    <location>
        <begin position="356"/>
        <end position="377"/>
    </location>
</feature>
<evidence type="ECO:0000256" key="3">
    <source>
        <dbReference type="ARBA" id="ARBA00022448"/>
    </source>
</evidence>
<dbReference type="PANTHER" id="PTHR30489:SF0">
    <property type="entry name" value="LIPOPROTEIN-RELEASING SYSTEM TRANSMEMBRANE PROTEIN LOLE"/>
    <property type="match status" value="1"/>
</dbReference>
<evidence type="ECO:0000259" key="9">
    <source>
        <dbReference type="Pfam" id="PF02687"/>
    </source>
</evidence>
<dbReference type="GO" id="GO:0098797">
    <property type="term" value="C:plasma membrane protein complex"/>
    <property type="evidence" value="ECO:0007669"/>
    <property type="project" value="TreeGrafter"/>
</dbReference>
<comment type="similarity">
    <text evidence="2">Belongs to the ABC-4 integral membrane protein family. LolC/E subfamily.</text>
</comment>
<evidence type="ECO:0000313" key="12">
    <source>
        <dbReference type="Proteomes" id="UP000054262"/>
    </source>
</evidence>
<feature type="transmembrane region" description="Helical" evidence="8">
    <location>
        <begin position="324"/>
        <end position="350"/>
    </location>
</feature>
<dbReference type="InterPro" id="IPR025857">
    <property type="entry name" value="MacB_PCD"/>
</dbReference>
<dbReference type="PANTHER" id="PTHR30489">
    <property type="entry name" value="LIPOPROTEIN-RELEASING SYSTEM TRANSMEMBRANE PROTEIN LOLE"/>
    <property type="match status" value="1"/>
</dbReference>
<evidence type="ECO:0000256" key="2">
    <source>
        <dbReference type="ARBA" id="ARBA00005236"/>
    </source>
</evidence>
<evidence type="ECO:0000256" key="1">
    <source>
        <dbReference type="ARBA" id="ARBA00004651"/>
    </source>
</evidence>
<dbReference type="InterPro" id="IPR011925">
    <property type="entry name" value="LolCE_TM"/>
</dbReference>
<dbReference type="Proteomes" id="UP000054262">
    <property type="component" value="Unassembled WGS sequence"/>
</dbReference>
<evidence type="ECO:0000256" key="5">
    <source>
        <dbReference type="ARBA" id="ARBA00022692"/>
    </source>
</evidence>
<feature type="transmembrane region" description="Helical" evidence="8">
    <location>
        <begin position="29"/>
        <end position="55"/>
    </location>
</feature>
<feature type="transmembrane region" description="Helical" evidence="8">
    <location>
        <begin position="280"/>
        <end position="304"/>
    </location>
</feature>
<feature type="transmembrane region" description="Helical" evidence="8">
    <location>
        <begin position="389"/>
        <end position="409"/>
    </location>
</feature>
<feature type="domain" description="MacB-like periplasmic core" evidence="10">
    <location>
        <begin position="34"/>
        <end position="250"/>
    </location>
</feature>
<comment type="subcellular location">
    <subcellularLocation>
        <location evidence="1">Cell membrane</location>
        <topology evidence="1">Multi-pass membrane protein</topology>
    </subcellularLocation>
</comment>
<dbReference type="GO" id="GO:0042953">
    <property type="term" value="P:lipoprotein transport"/>
    <property type="evidence" value="ECO:0007669"/>
    <property type="project" value="InterPro"/>
</dbReference>
<dbReference type="AlphaFoldDB" id="A0P7Q4"/>
<dbReference type="InterPro" id="IPR051447">
    <property type="entry name" value="Lipoprotein-release_system"/>
</dbReference>
<protein>
    <submittedName>
        <fullName evidence="11">Lipoprotein releasing system, transmembrane protein, LolC/E family</fullName>
    </submittedName>
</protein>
<dbReference type="NCBIfam" id="TIGR02212">
    <property type="entry name" value="lolCE"/>
    <property type="match status" value="1"/>
</dbReference>
<evidence type="ECO:0000256" key="8">
    <source>
        <dbReference type="SAM" id="Phobius"/>
    </source>
</evidence>
<comment type="caution">
    <text evidence="11">The sequence shown here is derived from an EMBL/GenBank/DDBJ whole genome shotgun (WGS) entry which is preliminary data.</text>
</comment>
<name>A0P7Q4_9PROT</name>
<evidence type="ECO:0000313" key="11">
    <source>
        <dbReference type="EMBL" id="EAV47564.1"/>
    </source>
</evidence>
<keyword evidence="7 8" id="KW-0472">Membrane</keyword>
<sequence length="423" mass="46616">MIKEDFFKEHFYELWIASRYTRLRNKNNFISFISLTSIIGIALGVMALIVVLSVMNGFQSELRARILNVASDVEVISAASNLGDWQETERKISSLNNIESTAPFTSSQALVSIGKYNRGVLVRGVDPENESTVSNLEQQLTAGDFKVTPGKFEILIGIDLARYFSLDLGDKISMISSQANFSPVGMLPRIKQFTVAGIFDAGMYEYDAGLVLIHMKDAQKFFQMGSEISGIRVKLKDLDKTSESSAAINNAINAGNKFYVLDWTKKHTNLFSAIQLEKKVMSIILTLIIAVAAFNIVSTLVMGVTEKKSDIAILRTIGASQLSILLIFMLQGALTGIMGTFLGVFIGILIAANIDIIIPFIEGFFGIQFLAKDIYYISEVPSKILSSDIVYISFMGLFLSFVASIYPSIKASKLDPAVTLKYE</sequence>
<evidence type="ECO:0000256" key="4">
    <source>
        <dbReference type="ARBA" id="ARBA00022475"/>
    </source>
</evidence>
<dbReference type="Pfam" id="PF12704">
    <property type="entry name" value="MacB_PCD"/>
    <property type="match status" value="1"/>
</dbReference>
<proteinExistence type="inferred from homology"/>
<accession>A0P7Q4</accession>
<dbReference type="InterPro" id="IPR003838">
    <property type="entry name" value="ABC3_permease_C"/>
</dbReference>
<organism evidence="11 12">
    <name type="scientific">Methylophilales bacterium HTCC2181</name>
    <dbReference type="NCBI Taxonomy" id="383631"/>
    <lineage>
        <taxon>Bacteria</taxon>
        <taxon>Pseudomonadati</taxon>
        <taxon>Pseudomonadota</taxon>
        <taxon>Betaproteobacteria</taxon>
        <taxon>Nitrosomonadales</taxon>
        <taxon>OM43 clade</taxon>
    </lineage>
</organism>
<dbReference type="OrthoDB" id="9808461at2"/>
<keyword evidence="5 8" id="KW-0812">Transmembrane</keyword>